<dbReference type="RefSeq" id="WP_196418485.1">
    <property type="nucleotide sequence ID" value="NZ_JADQTO010000022.1"/>
</dbReference>
<dbReference type="InterPro" id="IPR024983">
    <property type="entry name" value="CHAT_dom"/>
</dbReference>
<dbReference type="AlphaFoldDB" id="A0A931G0F0"/>
<dbReference type="Proteomes" id="UP000598146">
    <property type="component" value="Unassembled WGS sequence"/>
</dbReference>
<reference evidence="2" key="1">
    <citation type="submission" date="2020-11" db="EMBL/GenBank/DDBJ databases">
        <title>Isolation and identification of active actinomycetes.</title>
        <authorList>
            <person name="Sun X."/>
        </authorList>
    </citation>
    <scope>NUCLEOTIDE SEQUENCE</scope>
    <source>
        <strain evidence="2">NEAU-A11</strain>
    </source>
</reference>
<evidence type="ECO:0000313" key="3">
    <source>
        <dbReference type="Proteomes" id="UP000598146"/>
    </source>
</evidence>
<name>A0A931G0F0_9ACTN</name>
<keyword evidence="3" id="KW-1185">Reference proteome</keyword>
<dbReference type="Pfam" id="PF13289">
    <property type="entry name" value="SIR2_2"/>
    <property type="match status" value="1"/>
</dbReference>
<organism evidence="2 3">
    <name type="scientific">Actinoplanes aureus</name>
    <dbReference type="NCBI Taxonomy" id="2792083"/>
    <lineage>
        <taxon>Bacteria</taxon>
        <taxon>Bacillati</taxon>
        <taxon>Actinomycetota</taxon>
        <taxon>Actinomycetes</taxon>
        <taxon>Micromonosporales</taxon>
        <taxon>Micromonosporaceae</taxon>
        <taxon>Actinoplanes</taxon>
    </lineage>
</organism>
<proteinExistence type="predicted"/>
<sequence length="688" mass="77345">MSRDGDLEIVLRWDRKNAAFEIGVRFDVPADNVEEWMPPVDPIPIDLDELARLRADESAYGQALTRMVLGVESVQPFVLRALHHTEGRNRLHVRLHIAAPPRFHAIRWELLQDPRTGQTLAAQADILLSRYLSSSDWRSIPALAEHDLRALIVVAGPEFAAEETFGGRTLAPVAVADELARAREALKRIPHVRALSDGQATLDDLLAELEQGVDILYLVCHGVLVDEVPVLLLEKSDRSPDLVDGRKLEERLAELDRRPTIAMLSSCQSAAGDAQMWSQDDGALSALGPRLAKVGVAAVVAMQGNVSIDTATVFAPAFFTALADHNGRVDEAMAAGRRAIRSRPDWWVPVLFSRLRSGRTYYRPAFTEREEATWQSLKLSLSQNAITPVLGPGLAGGIIGSRQQIARNWVERWQMPISPRDQGDLAKVAQYLRVHSGAPSDVWLRVQQHLLDEMVERRTAHRGDPIWDLPDDKLKGPSPVPAILEVGRRLRRADEGDPYRVMAGLQVPIYITTNWTDLLQKALEDEGRKPVTMMFPWNKHIPTLRPRLEPTAATPLVYHLYGRLDNPASLVLSEDDYFRWITEWISARKYVPTSVKSALTTVSLLFLGYSLDDWDFRVLFHGIKSFAGSRRLEDRNHVGVQLSPQSQTIDTEAAQEYLESYFGDDKITIYWGETRTFLDELRTRKLLP</sequence>
<comment type="caution">
    <text evidence="2">The sequence shown here is derived from an EMBL/GenBank/DDBJ whole genome shotgun (WGS) entry which is preliminary data.</text>
</comment>
<evidence type="ECO:0000313" key="2">
    <source>
        <dbReference type="EMBL" id="MBG0566713.1"/>
    </source>
</evidence>
<protein>
    <submittedName>
        <fullName evidence="2">CHAT domain-containing protein</fullName>
    </submittedName>
</protein>
<accession>A0A931G0F0</accession>
<evidence type="ECO:0000259" key="1">
    <source>
        <dbReference type="Pfam" id="PF12770"/>
    </source>
</evidence>
<gene>
    <name evidence="2" type="ORF">I4J89_35235</name>
</gene>
<feature type="domain" description="CHAT" evidence="1">
    <location>
        <begin position="60"/>
        <end position="346"/>
    </location>
</feature>
<dbReference type="Pfam" id="PF12770">
    <property type="entry name" value="CHAT"/>
    <property type="match status" value="1"/>
</dbReference>
<dbReference type="EMBL" id="JADQTO010000022">
    <property type="protein sequence ID" value="MBG0566713.1"/>
    <property type="molecule type" value="Genomic_DNA"/>
</dbReference>